<protein>
    <recommendedName>
        <fullName evidence="4">UPAR/Ly6 domain-containing protein</fullName>
    </recommendedName>
</protein>
<evidence type="ECO:0000313" key="6">
    <source>
        <dbReference type="Proteomes" id="UP001159427"/>
    </source>
</evidence>
<dbReference type="CDD" id="cd00117">
    <property type="entry name" value="TFP"/>
    <property type="match status" value="1"/>
</dbReference>
<evidence type="ECO:0000259" key="4">
    <source>
        <dbReference type="Pfam" id="PF00021"/>
    </source>
</evidence>
<comment type="caution">
    <text evidence="5">The sequence shown here is derived from an EMBL/GenBank/DDBJ whole genome shotgun (WGS) entry which is preliminary data.</text>
</comment>
<dbReference type="PANTHER" id="PTHR10036">
    <property type="entry name" value="CD59 GLYCOPROTEIN"/>
    <property type="match status" value="1"/>
</dbReference>
<dbReference type="PANTHER" id="PTHR10036:SF3">
    <property type="entry name" value="PROTEIN SLEEPLESS-RELATED"/>
    <property type="match status" value="1"/>
</dbReference>
<name>A0ABN8M0N1_9CNID</name>
<dbReference type="Pfam" id="PF00021">
    <property type="entry name" value="UPAR_LY6"/>
    <property type="match status" value="1"/>
</dbReference>
<keyword evidence="1 3" id="KW-0732">Signal</keyword>
<keyword evidence="2" id="KW-1015">Disulfide bond</keyword>
<gene>
    <name evidence="5" type="ORF">PEVE_00012022</name>
</gene>
<accession>A0ABN8M0N1</accession>
<reference evidence="5 6" key="1">
    <citation type="submission" date="2022-05" db="EMBL/GenBank/DDBJ databases">
        <authorList>
            <consortium name="Genoscope - CEA"/>
            <person name="William W."/>
        </authorList>
    </citation>
    <scope>NUCLEOTIDE SEQUENCE [LARGE SCALE GENOMIC DNA]</scope>
</reference>
<evidence type="ECO:0000256" key="2">
    <source>
        <dbReference type="ARBA" id="ARBA00023157"/>
    </source>
</evidence>
<feature type="chain" id="PRO_5045548693" description="UPAR/Ly6 domain-containing protein" evidence="3">
    <location>
        <begin position="19"/>
        <end position="129"/>
    </location>
</feature>
<organism evidence="5 6">
    <name type="scientific">Porites evermanni</name>
    <dbReference type="NCBI Taxonomy" id="104178"/>
    <lineage>
        <taxon>Eukaryota</taxon>
        <taxon>Metazoa</taxon>
        <taxon>Cnidaria</taxon>
        <taxon>Anthozoa</taxon>
        <taxon>Hexacorallia</taxon>
        <taxon>Scleractinia</taxon>
        <taxon>Fungiina</taxon>
        <taxon>Poritidae</taxon>
        <taxon>Porites</taxon>
    </lineage>
</organism>
<keyword evidence="6" id="KW-1185">Reference proteome</keyword>
<proteinExistence type="predicted"/>
<evidence type="ECO:0000256" key="1">
    <source>
        <dbReference type="ARBA" id="ARBA00022729"/>
    </source>
</evidence>
<dbReference type="Proteomes" id="UP001159427">
    <property type="component" value="Unassembled WGS sequence"/>
</dbReference>
<dbReference type="Gene3D" id="2.10.60.10">
    <property type="entry name" value="CD59"/>
    <property type="match status" value="1"/>
</dbReference>
<feature type="domain" description="UPAR/Ly6" evidence="4">
    <location>
        <begin position="17"/>
        <end position="108"/>
    </location>
</feature>
<dbReference type="InterPro" id="IPR016054">
    <property type="entry name" value="LY6_UPA_recep-like"/>
</dbReference>
<dbReference type="SUPFAM" id="SSF57302">
    <property type="entry name" value="Snake toxin-like"/>
    <property type="match status" value="1"/>
</dbReference>
<dbReference type="InterPro" id="IPR045860">
    <property type="entry name" value="Snake_toxin-like_sf"/>
</dbReference>
<evidence type="ECO:0000256" key="3">
    <source>
        <dbReference type="SAM" id="SignalP"/>
    </source>
</evidence>
<evidence type="ECO:0000313" key="5">
    <source>
        <dbReference type="EMBL" id="CAH3021596.1"/>
    </source>
</evidence>
<feature type="signal peptide" evidence="3">
    <location>
        <begin position="1"/>
        <end position="18"/>
    </location>
</feature>
<sequence>MKSLLALAFVLCISTVNGLKCYECVSTKGWDDCAEIKTEKECPSFADRCGKYKVEGTSGQMSAAVFAKGCATKIQCDKDDKSELCKLSGPKGNVNCKVDCCQGNLCNGAKVLTVSGVLLLSCTLLTFSR</sequence>
<dbReference type="EMBL" id="CALNXI010000188">
    <property type="protein sequence ID" value="CAH3021596.1"/>
    <property type="molecule type" value="Genomic_DNA"/>
</dbReference>